<keyword evidence="1" id="KW-0496">Mitochondrion</keyword>
<protein>
    <submittedName>
        <fullName evidence="1">Uncharacterized protein orf111</fullName>
    </submittedName>
</protein>
<geneLocation type="mitochondrion" evidence="1"/>
<name>Q2TUC0_DICDH</name>
<organism evidence="1">
    <name type="scientific">Dictyota dichotoma</name>
    <dbReference type="NCBI Taxonomy" id="2876"/>
    <lineage>
        <taxon>Eukaryota</taxon>
        <taxon>Sar</taxon>
        <taxon>Stramenopiles</taxon>
        <taxon>Ochrophyta</taxon>
        <taxon>PX clade</taxon>
        <taxon>Phaeophyceae</taxon>
        <taxon>Dictyotales</taxon>
        <taxon>Dictyotaceae</taxon>
        <taxon>Dictyota</taxon>
    </lineage>
</organism>
<proteinExistence type="predicted"/>
<dbReference type="GeneID" id="3860872"/>
<accession>Q2TUC0</accession>
<reference evidence="1" key="2">
    <citation type="journal article" date="2006" name="Curr. Genet.">
        <title>Complete mitochondrial genomes of the three brown algae (Heterokonta: Phaeophyceae) Dictyota dichotoma, Fucus vesiculosus and Desmarestia viridis.</title>
        <authorList>
            <person name="Oudot-Le Secq M.P."/>
            <person name="Loiseaux-de Goer S."/>
            <person name="Stam W.T."/>
            <person name="Olsen J.L."/>
        </authorList>
    </citation>
    <scope>NUCLEOTIDE SEQUENCE</scope>
</reference>
<dbReference type="RefSeq" id="YP_448690.1">
    <property type="nucleotide sequence ID" value="NC_007685.1"/>
</dbReference>
<dbReference type="EMBL" id="AY500368">
    <property type="protein sequence ID" value="AAS79075.1"/>
    <property type="molecule type" value="Genomic_DNA"/>
</dbReference>
<evidence type="ECO:0000313" key="1">
    <source>
        <dbReference type="EMBL" id="AAS79075.1"/>
    </source>
</evidence>
<dbReference type="AlphaFoldDB" id="Q2TUC0"/>
<gene>
    <name evidence="1" type="primary">orf111</name>
</gene>
<sequence>MRIKKIYRKKTTALLTGTKYAITNKITASNLSNETTNIVSELLFKGGSFMKRLIPVNYDNFLKILIGNKINIVCLFYQGKWYLGNYVKKKNLLKQHQTLLSLLYRLKTPIK</sequence>
<reference evidence="1" key="1">
    <citation type="submission" date="2003-12" db="EMBL/GenBank/DDBJ databases">
        <authorList>
            <person name="Oudot-Le Secq M.-P."/>
            <person name="Stam W.T."/>
            <person name="Olsen J.L."/>
        </authorList>
    </citation>
    <scope>NUCLEOTIDE SEQUENCE</scope>
</reference>